<dbReference type="SFLD" id="SFLDG01123">
    <property type="entry name" value="methyltransferase_(Class_B)"/>
    <property type="match status" value="1"/>
</dbReference>
<accession>B8FKI1</accession>
<dbReference type="AlphaFoldDB" id="B8FKI1"/>
<dbReference type="InterPro" id="IPR006158">
    <property type="entry name" value="Cobalamin-bd"/>
</dbReference>
<feature type="domain" description="B12-binding" evidence="8">
    <location>
        <begin position="10"/>
        <end position="145"/>
    </location>
</feature>
<dbReference type="HOGENOM" id="CLU_021572_4_3_7"/>
<dbReference type="InterPro" id="IPR034466">
    <property type="entry name" value="Methyltransferase_Class_B"/>
</dbReference>
<keyword evidence="3" id="KW-0808">Transferase</keyword>
<dbReference type="GO" id="GO:0051539">
    <property type="term" value="F:4 iron, 4 sulfur cluster binding"/>
    <property type="evidence" value="ECO:0007669"/>
    <property type="project" value="UniProtKB-KW"/>
</dbReference>
<dbReference type="PANTHER" id="PTHR43409:SF7">
    <property type="entry name" value="BLL1977 PROTEIN"/>
    <property type="match status" value="1"/>
</dbReference>
<evidence type="ECO:0000256" key="4">
    <source>
        <dbReference type="ARBA" id="ARBA00022691"/>
    </source>
</evidence>
<dbReference type="GO" id="GO:0003824">
    <property type="term" value="F:catalytic activity"/>
    <property type="evidence" value="ECO:0007669"/>
    <property type="project" value="InterPro"/>
</dbReference>
<dbReference type="eggNOG" id="COG1032">
    <property type="taxonomic scope" value="Bacteria"/>
</dbReference>
<dbReference type="GO" id="GO:0031419">
    <property type="term" value="F:cobalamin binding"/>
    <property type="evidence" value="ECO:0007669"/>
    <property type="project" value="InterPro"/>
</dbReference>
<evidence type="ECO:0000259" key="8">
    <source>
        <dbReference type="PROSITE" id="PS51332"/>
    </source>
</evidence>
<dbReference type="SUPFAM" id="SSF52242">
    <property type="entry name" value="Cobalamin (vitamin B12)-binding domain"/>
    <property type="match status" value="1"/>
</dbReference>
<dbReference type="CDD" id="cd01335">
    <property type="entry name" value="Radical_SAM"/>
    <property type="match status" value="1"/>
</dbReference>
<gene>
    <name evidence="10" type="ordered locus">Dalk_0086</name>
</gene>
<dbReference type="InterPro" id="IPR036724">
    <property type="entry name" value="Cobalamin-bd_sf"/>
</dbReference>
<comment type="cofactor">
    <cofactor evidence="1">
        <name>[4Fe-4S] cluster</name>
        <dbReference type="ChEBI" id="CHEBI:49883"/>
    </cofactor>
</comment>
<keyword evidence="5" id="KW-0479">Metal-binding</keyword>
<dbReference type="KEGG" id="dal:Dalk_0086"/>
<dbReference type="SUPFAM" id="SSF102114">
    <property type="entry name" value="Radical SAM enzymes"/>
    <property type="match status" value="1"/>
</dbReference>
<dbReference type="Pfam" id="PF02310">
    <property type="entry name" value="B12-binding"/>
    <property type="match status" value="1"/>
</dbReference>
<evidence type="ECO:0000256" key="2">
    <source>
        <dbReference type="ARBA" id="ARBA00022603"/>
    </source>
</evidence>
<evidence type="ECO:0000313" key="10">
    <source>
        <dbReference type="EMBL" id="ACL01796.1"/>
    </source>
</evidence>
<dbReference type="EMBL" id="CP001322">
    <property type="protein sequence ID" value="ACL01796.1"/>
    <property type="molecule type" value="Genomic_DNA"/>
</dbReference>
<keyword evidence="4" id="KW-0949">S-adenosyl-L-methionine</keyword>
<evidence type="ECO:0000313" key="11">
    <source>
        <dbReference type="Proteomes" id="UP000000739"/>
    </source>
</evidence>
<keyword evidence="7" id="KW-0411">Iron-sulfur</keyword>
<dbReference type="PROSITE" id="PS51332">
    <property type="entry name" value="B12_BINDING"/>
    <property type="match status" value="1"/>
</dbReference>
<dbReference type="GO" id="GO:0046872">
    <property type="term" value="F:metal ion binding"/>
    <property type="evidence" value="ECO:0007669"/>
    <property type="project" value="UniProtKB-KW"/>
</dbReference>
<sequence length="496" mass="56027">MSRVLLIKAMRKAVLETGDSVAPPLGLLCLAAYAKKVRPGKDQFTILDERIHPRIQEEWIAYIKELRPDCIGLSAMSADAGRVGVLIPFLKDNFPNIPVVLGGPLASSVGPELMRQVPADYLVMGEGEKAFVSLLEMFEQGLSHPGREVSGLAFSDPDGKTVCWPKNKDLIDIKSIPFPAYDLIDLKKYQYQPRMTPMSTKEPYAYIMTSRGCPYHCIYCHDIFSKKFRPMDALQVVNEIERLITDFGIHEFEIIDDVFNLNRKRVLAICSEIKRRGLKTAFTFPNGLRSDILDREVLEALASVGTYHIDVAVESASPRIQKLAQKNINLEKLEENAVIASELGIFCWGLFMLGFPTETRREILKTLFWAWKSPMHGAFFFIVIPQEGTELARKYCNKKPGDSKVGSSLYFNVKDSLTHVSATELRMYQSLAYILFLCSPRRLWAIYRHISNNGRRISGTIFRFLDYLLLQKTKNLAKQVWGAAAGRFGQGAGQKI</sequence>
<dbReference type="InterPro" id="IPR007197">
    <property type="entry name" value="rSAM"/>
</dbReference>
<proteinExistence type="predicted"/>
<evidence type="ECO:0000256" key="3">
    <source>
        <dbReference type="ARBA" id="ARBA00022679"/>
    </source>
</evidence>
<feature type="domain" description="Radical SAM core" evidence="9">
    <location>
        <begin position="199"/>
        <end position="435"/>
    </location>
</feature>
<dbReference type="PANTHER" id="PTHR43409">
    <property type="entry name" value="ANAEROBIC MAGNESIUM-PROTOPORPHYRIN IX MONOMETHYL ESTER CYCLASE-RELATED"/>
    <property type="match status" value="1"/>
</dbReference>
<keyword evidence="11" id="KW-1185">Reference proteome</keyword>
<dbReference type="InterPro" id="IPR006638">
    <property type="entry name" value="Elp3/MiaA/NifB-like_rSAM"/>
</dbReference>
<dbReference type="Pfam" id="PF04055">
    <property type="entry name" value="Radical_SAM"/>
    <property type="match status" value="1"/>
</dbReference>
<evidence type="ECO:0000256" key="1">
    <source>
        <dbReference type="ARBA" id="ARBA00001966"/>
    </source>
</evidence>
<evidence type="ECO:0000256" key="6">
    <source>
        <dbReference type="ARBA" id="ARBA00023004"/>
    </source>
</evidence>
<dbReference type="InterPro" id="IPR051198">
    <property type="entry name" value="BchE-like"/>
</dbReference>
<organism evidence="10 11">
    <name type="scientific">Desulfatibacillum aliphaticivorans</name>
    <dbReference type="NCBI Taxonomy" id="218208"/>
    <lineage>
        <taxon>Bacteria</taxon>
        <taxon>Pseudomonadati</taxon>
        <taxon>Thermodesulfobacteriota</taxon>
        <taxon>Desulfobacteria</taxon>
        <taxon>Desulfobacterales</taxon>
        <taxon>Desulfatibacillaceae</taxon>
        <taxon>Desulfatibacillum</taxon>
    </lineage>
</organism>
<name>B8FKI1_DESAL</name>
<dbReference type="SMART" id="SM00729">
    <property type="entry name" value="Elp3"/>
    <property type="match status" value="1"/>
</dbReference>
<dbReference type="SFLD" id="SFLDG01082">
    <property type="entry name" value="B12-binding_domain_containing"/>
    <property type="match status" value="1"/>
</dbReference>
<dbReference type="CDD" id="cd02068">
    <property type="entry name" value="radical_SAM_B12_BD"/>
    <property type="match status" value="1"/>
</dbReference>
<reference evidence="10 11" key="1">
    <citation type="journal article" date="2012" name="Environ. Microbiol.">
        <title>The genome sequence of Desulfatibacillum alkenivorans AK-01: a blueprint for anaerobic alkane oxidation.</title>
        <authorList>
            <person name="Callaghan A.V."/>
            <person name="Morris B.E."/>
            <person name="Pereira I.A."/>
            <person name="McInerney M.J."/>
            <person name="Austin R.N."/>
            <person name="Groves J.T."/>
            <person name="Kukor J.J."/>
            <person name="Suflita J.M."/>
            <person name="Young L.Y."/>
            <person name="Zylstra G.J."/>
            <person name="Wawrik B."/>
        </authorList>
    </citation>
    <scope>NUCLEOTIDE SEQUENCE [LARGE SCALE GENOMIC DNA]</scope>
    <source>
        <strain evidence="10 11">AK-01</strain>
    </source>
</reference>
<dbReference type="Proteomes" id="UP000000739">
    <property type="component" value="Chromosome"/>
</dbReference>
<dbReference type="SFLD" id="SFLDS00029">
    <property type="entry name" value="Radical_SAM"/>
    <property type="match status" value="1"/>
</dbReference>
<keyword evidence="6" id="KW-0408">Iron</keyword>
<evidence type="ECO:0000256" key="5">
    <source>
        <dbReference type="ARBA" id="ARBA00022723"/>
    </source>
</evidence>
<dbReference type="InterPro" id="IPR058240">
    <property type="entry name" value="rSAM_sf"/>
</dbReference>
<evidence type="ECO:0000259" key="9">
    <source>
        <dbReference type="PROSITE" id="PS51918"/>
    </source>
</evidence>
<keyword evidence="2" id="KW-0489">Methyltransferase</keyword>
<evidence type="ECO:0000256" key="7">
    <source>
        <dbReference type="ARBA" id="ARBA00023014"/>
    </source>
</evidence>
<dbReference type="RefSeq" id="WP_012609236.1">
    <property type="nucleotide sequence ID" value="NC_011768.1"/>
</dbReference>
<dbReference type="Gene3D" id="3.40.50.280">
    <property type="entry name" value="Cobalamin-binding domain"/>
    <property type="match status" value="1"/>
</dbReference>
<dbReference type="Gene3D" id="3.80.30.20">
    <property type="entry name" value="tm_1862 like domain"/>
    <property type="match status" value="1"/>
</dbReference>
<dbReference type="InterPro" id="IPR023404">
    <property type="entry name" value="rSAM_horseshoe"/>
</dbReference>
<protein>
    <submittedName>
        <fullName evidence="10">Radical SAM domain protein</fullName>
    </submittedName>
</protein>
<dbReference type="PROSITE" id="PS51918">
    <property type="entry name" value="RADICAL_SAM"/>
    <property type="match status" value="1"/>
</dbReference>